<comment type="caution">
    <text evidence="1">The sequence shown here is derived from an EMBL/GenBank/DDBJ whole genome shotgun (WGS) entry which is preliminary data.</text>
</comment>
<dbReference type="EMBL" id="PDKZ01000002">
    <property type="protein sequence ID" value="PHH39608.1"/>
    <property type="molecule type" value="Genomic_DNA"/>
</dbReference>
<evidence type="ECO:0008006" key="3">
    <source>
        <dbReference type="Google" id="ProtNLM"/>
    </source>
</evidence>
<sequence>MWTSAISNKKQWTSIFGETYSPSSMRTSYVMLDGNSICIKLSSKIEQAVPKKWLTKNYNEYAFQLYIVDIENFNVENFNFSGTTTLTIEGKSSDYKITIKFENNCVVTCQAKNISIANITAYNNDGAV</sequence>
<protein>
    <recommendedName>
        <fullName evidence="3">Immunity protein 50</fullName>
    </recommendedName>
</protein>
<evidence type="ECO:0000313" key="1">
    <source>
        <dbReference type="EMBL" id="PHH39608.1"/>
    </source>
</evidence>
<dbReference type="AlphaFoldDB" id="A0A2C5VLL6"/>
<dbReference type="RefSeq" id="WP_081730195.1">
    <property type="nucleotide sequence ID" value="NZ_PDKZ01000002.1"/>
</dbReference>
<proteinExistence type="predicted"/>
<organism evidence="1 2">
    <name type="scientific">Pseudomonas putida</name>
    <name type="common">Arthrobacter siderocapsulatus</name>
    <dbReference type="NCBI Taxonomy" id="303"/>
    <lineage>
        <taxon>Bacteria</taxon>
        <taxon>Pseudomonadati</taxon>
        <taxon>Pseudomonadota</taxon>
        <taxon>Gammaproteobacteria</taxon>
        <taxon>Pseudomonadales</taxon>
        <taxon>Pseudomonadaceae</taxon>
        <taxon>Pseudomonas</taxon>
    </lineage>
</organism>
<evidence type="ECO:0000313" key="2">
    <source>
        <dbReference type="Proteomes" id="UP000222460"/>
    </source>
</evidence>
<accession>A0A2C5VLL6</accession>
<gene>
    <name evidence="1" type="ORF">CRX57_05265</name>
</gene>
<dbReference type="InterPro" id="IPR028957">
    <property type="entry name" value="Imm50"/>
</dbReference>
<reference evidence="2" key="1">
    <citation type="submission" date="2017-10" db="EMBL/GenBank/DDBJ databases">
        <title>FDA dAtabase for Regulatory Grade micrObial Sequences (FDA-ARGOS): Supporting development and validation of Infectious Disease Dx tests.</title>
        <authorList>
            <person name="Goldberg B."/>
            <person name="Campos J."/>
            <person name="Tallon L."/>
            <person name="Sadzewicz L."/>
            <person name="Ott S."/>
            <person name="Zhao X."/>
            <person name="Nagaraj S."/>
            <person name="Vavikolanu K."/>
            <person name="Aluvathingal J."/>
            <person name="Nadendla S."/>
            <person name="Geyer C."/>
            <person name="Sichtig H."/>
        </authorList>
    </citation>
    <scope>NUCLEOTIDE SEQUENCE [LARGE SCALE GENOMIC DNA]</scope>
    <source>
        <strain evidence="2">FDAARGOS_376</strain>
    </source>
</reference>
<dbReference type="Proteomes" id="UP000222460">
    <property type="component" value="Unassembled WGS sequence"/>
</dbReference>
<dbReference type="Pfam" id="PF15594">
    <property type="entry name" value="Imm50"/>
    <property type="match status" value="1"/>
</dbReference>
<name>A0A2C5VLL6_PSEPU</name>